<evidence type="ECO:0000313" key="2">
    <source>
        <dbReference type="EMBL" id="ABD39920.1"/>
    </source>
</evidence>
<dbReference type="Proteomes" id="UP000001941">
    <property type="component" value="Chromosome"/>
</dbReference>
<dbReference type="RefSeq" id="WP_011447216.1">
    <property type="nucleotide sequence ID" value="NC_007796.1"/>
</dbReference>
<dbReference type="OrthoDB" id="25344at2157"/>
<proteinExistence type="predicted"/>
<evidence type="ECO:0000259" key="1">
    <source>
        <dbReference type="Pfam" id="PF13175"/>
    </source>
</evidence>
<keyword evidence="3" id="KW-1185">Reference proteome</keyword>
<gene>
    <name evidence="2" type="ordered locus">Mhun_0144</name>
</gene>
<dbReference type="Gene3D" id="3.40.50.300">
    <property type="entry name" value="P-loop containing nucleotide triphosphate hydrolases"/>
    <property type="match status" value="1"/>
</dbReference>
<dbReference type="InParanoid" id="Q2FQS0"/>
<organism evidence="2 3">
    <name type="scientific">Methanospirillum hungatei JF-1 (strain ATCC 27890 / DSM 864 / NBRC 100397 / JF-1)</name>
    <dbReference type="NCBI Taxonomy" id="323259"/>
    <lineage>
        <taxon>Archaea</taxon>
        <taxon>Methanobacteriati</taxon>
        <taxon>Methanobacteriota</taxon>
        <taxon>Stenosarchaea group</taxon>
        <taxon>Methanomicrobia</taxon>
        <taxon>Methanomicrobiales</taxon>
        <taxon>Methanospirillaceae</taxon>
        <taxon>Methanospirillum</taxon>
    </lineage>
</organism>
<accession>Q2FQS0</accession>
<dbReference type="eggNOG" id="arCOG03241">
    <property type="taxonomic scope" value="Archaea"/>
</dbReference>
<dbReference type="KEGG" id="mhu:Mhun_0144"/>
<dbReference type="PANTHER" id="PTHR32182:SF22">
    <property type="entry name" value="ATP-DEPENDENT ENDONUCLEASE, OLD FAMILY-RELATED"/>
    <property type="match status" value="1"/>
</dbReference>
<name>Q2FQS0_METHJ</name>
<dbReference type="InterPro" id="IPR027417">
    <property type="entry name" value="P-loop_NTPase"/>
</dbReference>
<dbReference type="SUPFAM" id="SSF52540">
    <property type="entry name" value="P-loop containing nucleoside triphosphate hydrolases"/>
    <property type="match status" value="1"/>
</dbReference>
<dbReference type="PANTHER" id="PTHR32182">
    <property type="entry name" value="DNA REPLICATION AND REPAIR PROTEIN RECF"/>
    <property type="match status" value="1"/>
</dbReference>
<dbReference type="GO" id="GO:0006302">
    <property type="term" value="P:double-strand break repair"/>
    <property type="evidence" value="ECO:0007669"/>
    <property type="project" value="TreeGrafter"/>
</dbReference>
<dbReference type="EMBL" id="CP000254">
    <property type="protein sequence ID" value="ABD39920.1"/>
    <property type="molecule type" value="Genomic_DNA"/>
</dbReference>
<dbReference type="Pfam" id="PF13175">
    <property type="entry name" value="AAA_15"/>
    <property type="match status" value="1"/>
</dbReference>
<dbReference type="InterPro" id="IPR041685">
    <property type="entry name" value="AAA_GajA/Old/RecF-like"/>
</dbReference>
<dbReference type="STRING" id="323259.Mhun_0144"/>
<feature type="domain" description="Endonuclease GajA/Old nuclease/RecF-like AAA" evidence="1">
    <location>
        <begin position="1"/>
        <end position="106"/>
    </location>
</feature>
<dbReference type="GO" id="GO:0000731">
    <property type="term" value="P:DNA synthesis involved in DNA repair"/>
    <property type="evidence" value="ECO:0007669"/>
    <property type="project" value="TreeGrafter"/>
</dbReference>
<evidence type="ECO:0000313" key="3">
    <source>
        <dbReference type="Proteomes" id="UP000001941"/>
    </source>
</evidence>
<sequence length="132" mass="15326">MKICSLSLKGFRSFKDISWSPESLNIVIGPNGSGKSNLLKLLDMIRLYADGEFRDYVLREGGRDQILWDNQAEKIEIHINFCRDGDHEQIASFDLEYSLQIRKKGYEGDFQIEQEFLRTIHVPSELHESVTF</sequence>
<dbReference type="EnsemblBacteria" id="ABD39920">
    <property type="protein sequence ID" value="ABD39920"/>
    <property type="gene ID" value="Mhun_0144"/>
</dbReference>
<protein>
    <submittedName>
        <fullName evidence="2">RecF protein</fullName>
    </submittedName>
</protein>
<reference evidence="3" key="1">
    <citation type="journal article" date="2016" name="Stand. Genomic Sci.">
        <title>Complete genome sequence of Methanospirillum hungatei type strain JF1.</title>
        <authorList>
            <person name="Gunsalus R.P."/>
            <person name="Cook L.E."/>
            <person name="Crable B."/>
            <person name="Rohlin L."/>
            <person name="McDonald E."/>
            <person name="Mouttaki H."/>
            <person name="Sieber J.R."/>
            <person name="Poweleit N."/>
            <person name="Zhou H."/>
            <person name="Lapidus A.L."/>
            <person name="Daligault H.E."/>
            <person name="Land M."/>
            <person name="Gilna P."/>
            <person name="Ivanova N."/>
            <person name="Kyrpides N."/>
            <person name="Culley D.E."/>
            <person name="McInerney M.J."/>
        </authorList>
    </citation>
    <scope>NUCLEOTIDE SEQUENCE [LARGE SCALE GENOMIC DNA]</scope>
    <source>
        <strain evidence="3">ATCC 27890 / DSM 864 / NBRC 100397 / JF-1</strain>
    </source>
</reference>
<dbReference type="AlphaFoldDB" id="Q2FQS0"/>
<dbReference type="GeneID" id="3924574"/>
<dbReference type="HOGENOM" id="CLU_1912348_0_0_2"/>